<proteinExistence type="predicted"/>
<dbReference type="OMA" id="QLCIKEF"/>
<gene>
    <name evidence="1" type="ORF">POCTA_138.1.T0610005</name>
</gene>
<sequence>MNFNELEVEKLKSELKSKNVSGYVDKFIQNNMQGEEVQLPLLCQLSKCIIDIPVRHQELILFKCLFDLNNWVEYSLKYKKDYNMQTCPGCNKNIIPTDFGVDFKLYHALEAFKLFKMQYGRMNPNKYIEQNELFYQASYSNPVYKMKVKDNKKALDVEKVIIPGTYPIFGIQKRHLIQKSDPTLQEKKINDEIAFTIEKLSQYLNQKLYFLSKERKILIEKLQQLILPKKNELKNLFKNSIKLISLGKKSLKNDFIFALKTIQGLDNRIKSLLIVYYVYYDVWQEYNIVYNQNPIDILEHQLCIKEFGEGKNHQLYIIGGIYITDRFRQSSQFIRIQFPSNPYEKKEAQVEILPSLPIEGYNFMGTVYKGKIYVFYGQIRKVINDVIVNELLNTTYAYRSNKWKKLDIQLENRFDGSFFISQDPIFDKLVIFYGGISHYPNGIHNKSCKQQNRIQIFSCKEENLLGNQQKYFEPEFSKKPEEQYQQKVLCSPLFSCSYYGRNQLILSGENLKNPSYTDSKFVKREVYTLDWQNGRFKLNEIFSLEPLQQILTIVKASGQQGSFQPVDDYEGCVAYGNYYTIFHVQSENQSQQKIQTITQLLKIDLTNTHFRIYQYQDNDQSVQKSKKLLEKFENRENIIL</sequence>
<accession>A0A8S1VAM8</accession>
<evidence type="ECO:0000313" key="1">
    <source>
        <dbReference type="EMBL" id="CAD8172832.1"/>
    </source>
</evidence>
<dbReference type="Proteomes" id="UP000683925">
    <property type="component" value="Unassembled WGS sequence"/>
</dbReference>
<dbReference type="EMBL" id="CAJJDP010000060">
    <property type="protein sequence ID" value="CAD8172832.1"/>
    <property type="molecule type" value="Genomic_DNA"/>
</dbReference>
<name>A0A8S1VAM8_PAROT</name>
<comment type="caution">
    <text evidence="1">The sequence shown here is derived from an EMBL/GenBank/DDBJ whole genome shotgun (WGS) entry which is preliminary data.</text>
</comment>
<dbReference type="AlphaFoldDB" id="A0A8S1VAM8"/>
<reference evidence="1" key="1">
    <citation type="submission" date="2021-01" db="EMBL/GenBank/DDBJ databases">
        <authorList>
            <consortium name="Genoscope - CEA"/>
            <person name="William W."/>
        </authorList>
    </citation>
    <scope>NUCLEOTIDE SEQUENCE</scope>
</reference>
<organism evidence="1 2">
    <name type="scientific">Paramecium octaurelia</name>
    <dbReference type="NCBI Taxonomy" id="43137"/>
    <lineage>
        <taxon>Eukaryota</taxon>
        <taxon>Sar</taxon>
        <taxon>Alveolata</taxon>
        <taxon>Ciliophora</taxon>
        <taxon>Intramacronucleata</taxon>
        <taxon>Oligohymenophorea</taxon>
        <taxon>Peniculida</taxon>
        <taxon>Parameciidae</taxon>
        <taxon>Paramecium</taxon>
    </lineage>
</organism>
<dbReference type="OrthoDB" id="302312at2759"/>
<protein>
    <submittedName>
        <fullName evidence="1">Uncharacterized protein</fullName>
    </submittedName>
</protein>
<keyword evidence="2" id="KW-1185">Reference proteome</keyword>
<evidence type="ECO:0000313" key="2">
    <source>
        <dbReference type="Proteomes" id="UP000683925"/>
    </source>
</evidence>